<gene>
    <name evidence="7" type="ORF">ENJ65_03540</name>
</gene>
<reference evidence="7" key="1">
    <citation type="journal article" date="2020" name="mSystems">
        <title>Genome- and Community-Level Interaction Insights into Carbon Utilization and Element Cycling Functions of Hydrothermarchaeota in Hydrothermal Sediment.</title>
        <authorList>
            <person name="Zhou Z."/>
            <person name="Liu Y."/>
            <person name="Xu W."/>
            <person name="Pan J."/>
            <person name="Luo Z.H."/>
            <person name="Li M."/>
        </authorList>
    </citation>
    <scope>NUCLEOTIDE SEQUENCE [LARGE SCALE GENOMIC DNA]</scope>
    <source>
        <strain evidence="7">HyVt-505</strain>
    </source>
</reference>
<evidence type="ECO:0000259" key="5">
    <source>
        <dbReference type="PROSITE" id="PS50110"/>
    </source>
</evidence>
<dbReference type="InterPro" id="IPR036641">
    <property type="entry name" value="HPT_dom_sf"/>
</dbReference>
<feature type="domain" description="HPt" evidence="6">
    <location>
        <begin position="10"/>
        <end position="117"/>
    </location>
</feature>
<dbReference type="EMBL" id="DRNF01000224">
    <property type="protein sequence ID" value="HHJ80686.1"/>
    <property type="molecule type" value="Genomic_DNA"/>
</dbReference>
<dbReference type="Gene3D" id="3.40.50.2300">
    <property type="match status" value="1"/>
</dbReference>
<accession>A0A832J6V6</accession>
<proteinExistence type="predicted"/>
<dbReference type="AlphaFoldDB" id="A0A832J6V6"/>
<evidence type="ECO:0000259" key="6">
    <source>
        <dbReference type="PROSITE" id="PS50894"/>
    </source>
</evidence>
<name>A0A832J6V6_9GAMM</name>
<dbReference type="Pfam" id="PF00072">
    <property type="entry name" value="Response_reg"/>
    <property type="match status" value="1"/>
</dbReference>
<comment type="caution">
    <text evidence="7">The sequence shown here is derived from an EMBL/GenBank/DDBJ whole genome shotgun (WGS) entry which is preliminary data.</text>
</comment>
<dbReference type="PROSITE" id="PS50110">
    <property type="entry name" value="RESPONSE_REGULATORY"/>
    <property type="match status" value="1"/>
</dbReference>
<evidence type="ECO:0000256" key="4">
    <source>
        <dbReference type="PROSITE-ProRule" id="PRU00169"/>
    </source>
</evidence>
<protein>
    <submittedName>
        <fullName evidence="7">Response regulator</fullName>
    </submittedName>
</protein>
<dbReference type="PANTHER" id="PTHR44591">
    <property type="entry name" value="STRESS RESPONSE REGULATOR PROTEIN 1"/>
    <property type="match status" value="1"/>
</dbReference>
<evidence type="ECO:0000256" key="3">
    <source>
        <dbReference type="PROSITE-ProRule" id="PRU00110"/>
    </source>
</evidence>
<dbReference type="CDD" id="cd00156">
    <property type="entry name" value="REC"/>
    <property type="match status" value="1"/>
</dbReference>
<dbReference type="InterPro" id="IPR050595">
    <property type="entry name" value="Bact_response_regulator"/>
</dbReference>
<dbReference type="Pfam" id="PF01627">
    <property type="entry name" value="Hpt"/>
    <property type="match status" value="1"/>
</dbReference>
<feature type="domain" description="Response regulatory" evidence="5">
    <location>
        <begin position="140"/>
        <end position="257"/>
    </location>
</feature>
<dbReference type="PANTHER" id="PTHR44591:SF3">
    <property type="entry name" value="RESPONSE REGULATORY DOMAIN-CONTAINING PROTEIN"/>
    <property type="match status" value="1"/>
</dbReference>
<dbReference type="InterPro" id="IPR011006">
    <property type="entry name" value="CheY-like_superfamily"/>
</dbReference>
<evidence type="ECO:0000313" key="7">
    <source>
        <dbReference type="EMBL" id="HHJ80686.1"/>
    </source>
</evidence>
<sequence length="290" mass="32635">MGEPSNNNSVLEKLARLQRLFYEQLPDKLYQLETYWQQLRQGEAEHVISDFHRAAHGLAGAAGTFGAITVGTVARELEMALKPMLGLGNKSSIRIDAALVDVVDGVLARLRRAAQQWHPNKNFQLIPDVESESRREFSDLIYLLEDDVLQAEKIRVNLEYNDFHVRCFSRLVDFERACDEQLPAAIVMDMVLDEGCTAGAKAIEVLKQRFSICPPVVFISVRTDIEARLAAARAGALRYFSKPLDLDALTQTLNGLTRQVTSPYHVLIIDDDEQLLEYYATILRQAGMDV</sequence>
<organism evidence="7">
    <name type="scientific">Candidatus Tenderia electrophaga</name>
    <dbReference type="NCBI Taxonomy" id="1748243"/>
    <lineage>
        <taxon>Bacteria</taxon>
        <taxon>Pseudomonadati</taxon>
        <taxon>Pseudomonadota</taxon>
        <taxon>Gammaproteobacteria</taxon>
        <taxon>Candidatus Tenderiales</taxon>
        <taxon>Candidatus Tenderiaceae</taxon>
        <taxon>Candidatus Tenderia</taxon>
    </lineage>
</organism>
<dbReference type="Gene3D" id="1.20.120.160">
    <property type="entry name" value="HPT domain"/>
    <property type="match status" value="1"/>
</dbReference>
<keyword evidence="2" id="KW-0902">Two-component regulatory system</keyword>
<dbReference type="Proteomes" id="UP000885832">
    <property type="component" value="Unassembled WGS sequence"/>
</dbReference>
<evidence type="ECO:0000256" key="1">
    <source>
        <dbReference type="ARBA" id="ARBA00022553"/>
    </source>
</evidence>
<feature type="modified residue" description="Phosphohistidine" evidence="3">
    <location>
        <position position="56"/>
    </location>
</feature>
<dbReference type="GO" id="GO:0004672">
    <property type="term" value="F:protein kinase activity"/>
    <property type="evidence" value="ECO:0007669"/>
    <property type="project" value="UniProtKB-ARBA"/>
</dbReference>
<dbReference type="SUPFAM" id="SSF47226">
    <property type="entry name" value="Histidine-containing phosphotransfer domain, HPT domain"/>
    <property type="match status" value="1"/>
</dbReference>
<evidence type="ECO:0000256" key="2">
    <source>
        <dbReference type="ARBA" id="ARBA00023012"/>
    </source>
</evidence>
<dbReference type="InterPro" id="IPR008207">
    <property type="entry name" value="Sig_transdc_His_kin_Hpt_dom"/>
</dbReference>
<feature type="modified residue" description="4-aspartylphosphate" evidence="4">
    <location>
        <position position="189"/>
    </location>
</feature>
<dbReference type="SUPFAM" id="SSF52172">
    <property type="entry name" value="CheY-like"/>
    <property type="match status" value="1"/>
</dbReference>
<keyword evidence="1 4" id="KW-0597">Phosphoprotein</keyword>
<dbReference type="GO" id="GO:0000160">
    <property type="term" value="P:phosphorelay signal transduction system"/>
    <property type="evidence" value="ECO:0007669"/>
    <property type="project" value="UniProtKB-KW"/>
</dbReference>
<feature type="non-terminal residue" evidence="7">
    <location>
        <position position="290"/>
    </location>
</feature>
<dbReference type="PROSITE" id="PS50894">
    <property type="entry name" value="HPT"/>
    <property type="match status" value="1"/>
</dbReference>
<dbReference type="SMART" id="SM00448">
    <property type="entry name" value="REC"/>
    <property type="match status" value="1"/>
</dbReference>
<dbReference type="InterPro" id="IPR001789">
    <property type="entry name" value="Sig_transdc_resp-reg_receiver"/>
</dbReference>